<dbReference type="GO" id="GO:0003677">
    <property type="term" value="F:DNA binding"/>
    <property type="evidence" value="ECO:0007669"/>
    <property type="project" value="UniProtKB-KW"/>
</dbReference>
<keyword evidence="1" id="KW-0805">Transcription regulation</keyword>
<dbReference type="RefSeq" id="WP_172992031.1">
    <property type="nucleotide sequence ID" value="NZ_AP021861.1"/>
</dbReference>
<dbReference type="KEGG" id="lpav:PLANPX_2918"/>
<dbReference type="EMBL" id="AP021861">
    <property type="protein sequence ID" value="BBO33306.1"/>
    <property type="molecule type" value="Genomic_DNA"/>
</dbReference>
<proteinExistence type="predicted"/>
<dbReference type="InterPro" id="IPR011711">
    <property type="entry name" value="GntR_C"/>
</dbReference>
<evidence type="ECO:0000259" key="4">
    <source>
        <dbReference type="PROSITE" id="PS50949"/>
    </source>
</evidence>
<dbReference type="PROSITE" id="PS50949">
    <property type="entry name" value="HTH_GNTR"/>
    <property type="match status" value="1"/>
</dbReference>
<dbReference type="InterPro" id="IPR000524">
    <property type="entry name" value="Tscrpt_reg_HTH_GntR"/>
</dbReference>
<evidence type="ECO:0000313" key="6">
    <source>
        <dbReference type="Proteomes" id="UP000326837"/>
    </source>
</evidence>
<keyword evidence="2" id="KW-0238">DNA-binding</keyword>
<dbReference type="Proteomes" id="UP000326837">
    <property type="component" value="Chromosome"/>
</dbReference>
<dbReference type="AlphaFoldDB" id="A0A5K7XGA2"/>
<reference evidence="6" key="1">
    <citation type="submission" date="2019-10" db="EMBL/GenBank/DDBJ databases">
        <title>Lacipirellula parvula gen. nov., sp. nov., representing a lineage of planctomycetes widespread in freshwater anoxic habitats, and description of the family Lacipirellulaceae.</title>
        <authorList>
            <person name="Dedysh S.N."/>
            <person name="Kulichevskaya I.S."/>
            <person name="Beletsky A.V."/>
            <person name="Rakitin A.L."/>
            <person name="Mardanov A.V."/>
            <person name="Ivanova A.A."/>
            <person name="Saltykova V.X."/>
            <person name="Rijpstra W.I.C."/>
            <person name="Sinninghe Damste J.S."/>
            <person name="Ravin N.V."/>
        </authorList>
    </citation>
    <scope>NUCLEOTIDE SEQUENCE [LARGE SCALE GENOMIC DNA]</scope>
    <source>
        <strain evidence="6">PX69</strain>
    </source>
</reference>
<protein>
    <submittedName>
        <fullName evidence="5">Transcriptional regulator</fullName>
    </submittedName>
</protein>
<dbReference type="InterPro" id="IPR008920">
    <property type="entry name" value="TF_FadR/GntR_C"/>
</dbReference>
<dbReference type="SMART" id="SM00895">
    <property type="entry name" value="FCD"/>
    <property type="match status" value="1"/>
</dbReference>
<dbReference type="SUPFAM" id="SSF48008">
    <property type="entry name" value="GntR ligand-binding domain-like"/>
    <property type="match status" value="1"/>
</dbReference>
<evidence type="ECO:0000313" key="5">
    <source>
        <dbReference type="EMBL" id="BBO33306.1"/>
    </source>
</evidence>
<dbReference type="SMART" id="SM00345">
    <property type="entry name" value="HTH_GNTR"/>
    <property type="match status" value="1"/>
</dbReference>
<accession>A0A5K7XGA2</accession>
<dbReference type="Pfam" id="PF00392">
    <property type="entry name" value="GntR"/>
    <property type="match status" value="1"/>
</dbReference>
<dbReference type="PANTHER" id="PTHR43537">
    <property type="entry name" value="TRANSCRIPTIONAL REGULATOR, GNTR FAMILY"/>
    <property type="match status" value="1"/>
</dbReference>
<dbReference type="SUPFAM" id="SSF46785">
    <property type="entry name" value="Winged helix' DNA-binding domain"/>
    <property type="match status" value="1"/>
</dbReference>
<evidence type="ECO:0000256" key="2">
    <source>
        <dbReference type="ARBA" id="ARBA00023125"/>
    </source>
</evidence>
<feature type="domain" description="HTH gntR-type" evidence="4">
    <location>
        <begin position="20"/>
        <end position="87"/>
    </location>
</feature>
<dbReference type="GO" id="GO:0003700">
    <property type="term" value="F:DNA-binding transcription factor activity"/>
    <property type="evidence" value="ECO:0007669"/>
    <property type="project" value="InterPro"/>
</dbReference>
<keyword evidence="6" id="KW-1185">Reference proteome</keyword>
<dbReference type="Gene3D" id="1.10.10.10">
    <property type="entry name" value="Winged helix-like DNA-binding domain superfamily/Winged helix DNA-binding domain"/>
    <property type="match status" value="1"/>
</dbReference>
<dbReference type="Gene3D" id="1.20.120.530">
    <property type="entry name" value="GntR ligand-binding domain-like"/>
    <property type="match status" value="1"/>
</dbReference>
<dbReference type="InterPro" id="IPR036390">
    <property type="entry name" value="WH_DNA-bd_sf"/>
</dbReference>
<name>A0A5K7XGA2_9BACT</name>
<organism evidence="5 6">
    <name type="scientific">Lacipirellula parvula</name>
    <dbReference type="NCBI Taxonomy" id="2650471"/>
    <lineage>
        <taxon>Bacteria</taxon>
        <taxon>Pseudomonadati</taxon>
        <taxon>Planctomycetota</taxon>
        <taxon>Planctomycetia</taxon>
        <taxon>Pirellulales</taxon>
        <taxon>Lacipirellulaceae</taxon>
        <taxon>Lacipirellula</taxon>
    </lineage>
</organism>
<dbReference type="PANTHER" id="PTHR43537:SF5">
    <property type="entry name" value="UXU OPERON TRANSCRIPTIONAL REGULATOR"/>
    <property type="match status" value="1"/>
</dbReference>
<dbReference type="InterPro" id="IPR036388">
    <property type="entry name" value="WH-like_DNA-bd_sf"/>
</dbReference>
<gene>
    <name evidence="5" type="ORF">PLANPX_2918</name>
</gene>
<evidence type="ECO:0000256" key="3">
    <source>
        <dbReference type="ARBA" id="ARBA00023163"/>
    </source>
</evidence>
<evidence type="ECO:0000256" key="1">
    <source>
        <dbReference type="ARBA" id="ARBA00023015"/>
    </source>
</evidence>
<sequence length="229" mass="25305">MLKATTIELPEASTVDDAQQSRVDDVYHGILARIVRGELPGGSELKSTQLAQALGVSRTPVVQALSRLIADGIVTQKMNMRAMVRPGAENWLVEIHELRLLLEPPAAARAAQHMPIDAIQRLQRQSDAVDPQNDDDWVRRARDFDFALHLAISEHAANQPLRGAINKCWEYKRLSYTLGPERTDAVLRGLREHRTILGALAARDSATASAAMELHLRLASSYRPAGRVV</sequence>
<keyword evidence="3" id="KW-0804">Transcription</keyword>
<dbReference type="Pfam" id="PF07729">
    <property type="entry name" value="FCD"/>
    <property type="match status" value="1"/>
</dbReference>